<feature type="region of interest" description="Disordered" evidence="1">
    <location>
        <begin position="110"/>
        <end position="143"/>
    </location>
</feature>
<evidence type="ECO:0000313" key="2">
    <source>
        <dbReference type="EMBL" id="KIY61549.1"/>
    </source>
</evidence>
<dbReference type="Proteomes" id="UP000054007">
    <property type="component" value="Unassembled WGS sequence"/>
</dbReference>
<proteinExistence type="predicted"/>
<dbReference type="AlphaFoldDB" id="A0A0D7AUL7"/>
<dbReference type="Pfam" id="PF18759">
    <property type="entry name" value="Plavaka"/>
    <property type="match status" value="1"/>
</dbReference>
<organism evidence="2 3">
    <name type="scientific">Cylindrobasidium torrendii FP15055 ss-10</name>
    <dbReference type="NCBI Taxonomy" id="1314674"/>
    <lineage>
        <taxon>Eukaryota</taxon>
        <taxon>Fungi</taxon>
        <taxon>Dikarya</taxon>
        <taxon>Basidiomycota</taxon>
        <taxon>Agaricomycotina</taxon>
        <taxon>Agaricomycetes</taxon>
        <taxon>Agaricomycetidae</taxon>
        <taxon>Agaricales</taxon>
        <taxon>Marasmiineae</taxon>
        <taxon>Physalacriaceae</taxon>
        <taxon>Cylindrobasidium</taxon>
    </lineage>
</organism>
<gene>
    <name evidence="2" type="ORF">CYLTODRAFT_495200</name>
</gene>
<dbReference type="EMBL" id="KN880919">
    <property type="protein sequence ID" value="KIY61549.1"/>
    <property type="molecule type" value="Genomic_DNA"/>
</dbReference>
<accession>A0A0D7AUL7</accession>
<dbReference type="STRING" id="1314674.A0A0D7AUL7"/>
<reference evidence="2 3" key="1">
    <citation type="journal article" date="2015" name="Fungal Genet. Biol.">
        <title>Evolution of novel wood decay mechanisms in Agaricales revealed by the genome sequences of Fistulina hepatica and Cylindrobasidium torrendii.</title>
        <authorList>
            <person name="Floudas D."/>
            <person name="Held B.W."/>
            <person name="Riley R."/>
            <person name="Nagy L.G."/>
            <person name="Koehler G."/>
            <person name="Ransdell A.S."/>
            <person name="Younus H."/>
            <person name="Chow J."/>
            <person name="Chiniquy J."/>
            <person name="Lipzen A."/>
            <person name="Tritt A."/>
            <person name="Sun H."/>
            <person name="Haridas S."/>
            <person name="LaButti K."/>
            <person name="Ohm R.A."/>
            <person name="Kues U."/>
            <person name="Blanchette R.A."/>
            <person name="Grigoriev I.V."/>
            <person name="Minto R.E."/>
            <person name="Hibbett D.S."/>
        </authorList>
    </citation>
    <scope>NUCLEOTIDE SEQUENCE [LARGE SCALE GENOMIC DNA]</scope>
    <source>
        <strain evidence="2 3">FP15055 ss-10</strain>
    </source>
</reference>
<keyword evidence="3" id="KW-1185">Reference proteome</keyword>
<protein>
    <submittedName>
        <fullName evidence="2">Uncharacterized protein</fullName>
    </submittedName>
</protein>
<sequence>MWYSLMLQGPLKTLSVVVIIFAILATLCHSTCLNLDIVPRMSAPLYLCENELCKRPFTTLKAMRSHLKQANSCKWWTAHSKRAEDRLAVVPGEPTIVPGSIHDMTAEHFAPEPGEVDDEDDNFDAQDNMLSSEGEDDDDDDGVDVEQQEHDEELASDDELFEVVPPPVVIGEAGPGPSTLRARIDRLPGARARYFDAEDDSAEGGRVVETYTSAGAQIRMSDSLYTHWGQLFGQPTFPKDASSPDEPLPPNHNIYTPFASKMDWEIAQWMVKDGIGHNSFNRLLAINGVQERLGLSYHNTAGLHDRLEAVPRRAGKWHVKHITFPDSPNEPFTLRHRDVLESIQSLWGDPELAKHLVYRPQRVDTPQGNTL</sequence>
<name>A0A0D7AUL7_9AGAR</name>
<feature type="compositionally biased region" description="Acidic residues" evidence="1">
    <location>
        <begin position="133"/>
        <end position="143"/>
    </location>
</feature>
<evidence type="ECO:0000313" key="3">
    <source>
        <dbReference type="Proteomes" id="UP000054007"/>
    </source>
</evidence>
<evidence type="ECO:0000256" key="1">
    <source>
        <dbReference type="SAM" id="MobiDB-lite"/>
    </source>
</evidence>
<feature type="compositionally biased region" description="Acidic residues" evidence="1">
    <location>
        <begin position="114"/>
        <end position="124"/>
    </location>
</feature>
<dbReference type="InterPro" id="IPR041078">
    <property type="entry name" value="Plavaka"/>
</dbReference>
<dbReference type="OrthoDB" id="2418900at2759"/>